<dbReference type="Proteomes" id="UP000784294">
    <property type="component" value="Unassembled WGS sequence"/>
</dbReference>
<protein>
    <submittedName>
        <fullName evidence="2">Uncharacterized protein</fullName>
    </submittedName>
</protein>
<gene>
    <name evidence="2" type="ORF">PXEA_LOCUS27597</name>
</gene>
<feature type="compositionally biased region" description="Basic and acidic residues" evidence="1">
    <location>
        <begin position="91"/>
        <end position="105"/>
    </location>
</feature>
<feature type="region of interest" description="Disordered" evidence="1">
    <location>
        <begin position="91"/>
        <end position="116"/>
    </location>
</feature>
<proteinExistence type="predicted"/>
<sequence length="116" mass="13679">MQYTRLVWDAWYHSFSFQSLVVTEPGNICTRSIWSQFRLLMAESVIVLWWHILEVKKLGGNGKGSGHKTAYCRPVGTLKMFIGLEDQERMSEIEGEREREREERLPNIYRQDWPSG</sequence>
<evidence type="ECO:0000256" key="1">
    <source>
        <dbReference type="SAM" id="MobiDB-lite"/>
    </source>
</evidence>
<keyword evidence="3" id="KW-1185">Reference proteome</keyword>
<name>A0A448XDA1_9PLAT</name>
<dbReference type="AlphaFoldDB" id="A0A448XDA1"/>
<evidence type="ECO:0000313" key="2">
    <source>
        <dbReference type="EMBL" id="VEL34157.1"/>
    </source>
</evidence>
<comment type="caution">
    <text evidence="2">The sequence shown here is derived from an EMBL/GenBank/DDBJ whole genome shotgun (WGS) entry which is preliminary data.</text>
</comment>
<dbReference type="EMBL" id="CAAALY010247100">
    <property type="protein sequence ID" value="VEL34157.1"/>
    <property type="molecule type" value="Genomic_DNA"/>
</dbReference>
<evidence type="ECO:0000313" key="3">
    <source>
        <dbReference type="Proteomes" id="UP000784294"/>
    </source>
</evidence>
<organism evidence="2 3">
    <name type="scientific">Protopolystoma xenopodis</name>
    <dbReference type="NCBI Taxonomy" id="117903"/>
    <lineage>
        <taxon>Eukaryota</taxon>
        <taxon>Metazoa</taxon>
        <taxon>Spiralia</taxon>
        <taxon>Lophotrochozoa</taxon>
        <taxon>Platyhelminthes</taxon>
        <taxon>Monogenea</taxon>
        <taxon>Polyopisthocotylea</taxon>
        <taxon>Polystomatidea</taxon>
        <taxon>Polystomatidae</taxon>
        <taxon>Protopolystoma</taxon>
    </lineage>
</organism>
<accession>A0A448XDA1</accession>
<reference evidence="2" key="1">
    <citation type="submission" date="2018-11" db="EMBL/GenBank/DDBJ databases">
        <authorList>
            <consortium name="Pathogen Informatics"/>
        </authorList>
    </citation>
    <scope>NUCLEOTIDE SEQUENCE</scope>
</reference>